<reference evidence="1" key="1">
    <citation type="submission" date="2021-02" db="EMBL/GenBank/DDBJ databases">
        <authorList>
            <person name="Nowell W R."/>
        </authorList>
    </citation>
    <scope>NUCLEOTIDE SEQUENCE</scope>
    <source>
        <strain evidence="1">Ploen Becks lab</strain>
    </source>
</reference>
<evidence type="ECO:0000313" key="2">
    <source>
        <dbReference type="Proteomes" id="UP000663879"/>
    </source>
</evidence>
<dbReference type="AlphaFoldDB" id="A0A813WD67"/>
<dbReference type="PANTHER" id="PTHR33332">
    <property type="entry name" value="REVERSE TRANSCRIPTASE DOMAIN-CONTAINING PROTEIN"/>
    <property type="match status" value="1"/>
</dbReference>
<dbReference type="OrthoDB" id="10056483at2759"/>
<organism evidence="1 2">
    <name type="scientific">Brachionus calyciflorus</name>
    <dbReference type="NCBI Taxonomy" id="104777"/>
    <lineage>
        <taxon>Eukaryota</taxon>
        <taxon>Metazoa</taxon>
        <taxon>Spiralia</taxon>
        <taxon>Gnathifera</taxon>
        <taxon>Rotifera</taxon>
        <taxon>Eurotatoria</taxon>
        <taxon>Monogononta</taxon>
        <taxon>Pseudotrocha</taxon>
        <taxon>Ploima</taxon>
        <taxon>Brachionidae</taxon>
        <taxon>Brachionus</taxon>
    </lineage>
</organism>
<keyword evidence="2" id="KW-1185">Reference proteome</keyword>
<dbReference type="Proteomes" id="UP000663879">
    <property type="component" value="Unassembled WGS sequence"/>
</dbReference>
<protein>
    <recommendedName>
        <fullName evidence="3">Reverse transcriptase domain-containing protein</fullName>
    </recommendedName>
</protein>
<sequence>MVPKLVGSWKPTMCKSSGLQKDLDIIINWSKIWSSDLNLPKCKSMSIGRKDQTEYEVFNRVDNSSYLLQRTDEEKDLVVYITSDLKCRKHCKIAASKANRALGQNRNSFCYLERNTFKLLYNALVRSHLEYAVSVWCSTLKGHIELTEKVQKRATKFVKSVRNLTYEERLEKLEMLRLEDRRVRIGLIQMFKIINGFEDINLTNGINYSISNTRNLRRGHDKSKRNSDKRLISL</sequence>
<name>A0A813WD67_9BILA</name>
<accession>A0A813WD67</accession>
<evidence type="ECO:0000313" key="1">
    <source>
        <dbReference type="EMBL" id="CAF0851716.1"/>
    </source>
</evidence>
<dbReference type="EMBL" id="CAJNOC010001288">
    <property type="protein sequence ID" value="CAF0851716.1"/>
    <property type="molecule type" value="Genomic_DNA"/>
</dbReference>
<gene>
    <name evidence="1" type="ORF">OXX778_LOCUS8985</name>
</gene>
<proteinExistence type="predicted"/>
<evidence type="ECO:0008006" key="3">
    <source>
        <dbReference type="Google" id="ProtNLM"/>
    </source>
</evidence>
<comment type="caution">
    <text evidence="1">The sequence shown here is derived from an EMBL/GenBank/DDBJ whole genome shotgun (WGS) entry which is preliminary data.</text>
</comment>